<protein>
    <submittedName>
        <fullName evidence="5">Mitochondrial ribosomal protein S14</fullName>
    </submittedName>
</protein>
<evidence type="ECO:0000256" key="3">
    <source>
        <dbReference type="SAM" id="MobiDB-lite"/>
    </source>
</evidence>
<comment type="cofactor">
    <cofactor evidence="1">
        <name>thiamine diphosphate</name>
        <dbReference type="ChEBI" id="CHEBI:58937"/>
    </cofactor>
</comment>
<proteinExistence type="predicted"/>
<feature type="region of interest" description="Disordered" evidence="3">
    <location>
        <begin position="93"/>
        <end position="124"/>
    </location>
</feature>
<keyword evidence="2" id="KW-0786">Thiamine pyrophosphate</keyword>
<reference evidence="5" key="1">
    <citation type="submission" date="2022-11" db="UniProtKB">
        <authorList>
            <consortium name="WormBaseParasite"/>
        </authorList>
    </citation>
    <scope>IDENTIFICATION</scope>
</reference>
<dbReference type="Proteomes" id="UP000887578">
    <property type="component" value="Unplaced"/>
</dbReference>
<dbReference type="PANTHER" id="PTHR11516">
    <property type="entry name" value="PYRUVATE DEHYDROGENASE E1 COMPONENT, ALPHA SUBUNIT BACTERIAL AND ORGANELLAR"/>
    <property type="match status" value="1"/>
</dbReference>
<sequence length="124" mass="13836">MNFIGSPLRHLTPAVGVQQIIGTRFASTEATFQTRPYKLHKLDQRPAAETVLTKKDALDYYRKMQVIRRMETAAGNLYREKKMRGFCLRMAAGPKNPGLNPARPDPYGSGRVGLAFRRAGSGRA</sequence>
<organism evidence="4 5">
    <name type="scientific">Panagrolaimus davidi</name>
    <dbReference type="NCBI Taxonomy" id="227884"/>
    <lineage>
        <taxon>Eukaryota</taxon>
        <taxon>Metazoa</taxon>
        <taxon>Ecdysozoa</taxon>
        <taxon>Nematoda</taxon>
        <taxon>Chromadorea</taxon>
        <taxon>Rhabditida</taxon>
        <taxon>Tylenchina</taxon>
        <taxon>Panagrolaimomorpha</taxon>
        <taxon>Panagrolaimoidea</taxon>
        <taxon>Panagrolaimidae</taxon>
        <taxon>Panagrolaimus</taxon>
    </lineage>
</organism>
<evidence type="ECO:0000313" key="4">
    <source>
        <dbReference type="Proteomes" id="UP000887578"/>
    </source>
</evidence>
<accession>A0A914PYT4</accession>
<keyword evidence="4" id="KW-1185">Reference proteome</keyword>
<evidence type="ECO:0000313" key="5">
    <source>
        <dbReference type="WBParaSite" id="PDA_v2.g24015.t1"/>
    </source>
</evidence>
<dbReference type="WBParaSite" id="PDA_v2.g24015.t1">
    <property type="protein sequence ID" value="PDA_v2.g24015.t1"/>
    <property type="gene ID" value="PDA_v2.g24015"/>
</dbReference>
<dbReference type="Gene3D" id="3.40.50.970">
    <property type="match status" value="1"/>
</dbReference>
<evidence type="ECO:0000256" key="2">
    <source>
        <dbReference type="ARBA" id="ARBA00023052"/>
    </source>
</evidence>
<dbReference type="InterPro" id="IPR050642">
    <property type="entry name" value="PDH_E1_Alpha_Subunit"/>
</dbReference>
<dbReference type="GO" id="GO:0006086">
    <property type="term" value="P:pyruvate decarboxylation to acetyl-CoA"/>
    <property type="evidence" value="ECO:0007669"/>
    <property type="project" value="TreeGrafter"/>
</dbReference>
<dbReference type="PANTHER" id="PTHR11516:SF60">
    <property type="entry name" value="PYRUVATE DEHYDROGENASE E1 COMPONENT SUBUNIT ALPHA"/>
    <property type="match status" value="1"/>
</dbReference>
<dbReference type="AlphaFoldDB" id="A0A914PYT4"/>
<evidence type="ECO:0000256" key="1">
    <source>
        <dbReference type="ARBA" id="ARBA00001964"/>
    </source>
</evidence>
<name>A0A914PYT4_9BILA</name>
<dbReference type="GO" id="GO:0004739">
    <property type="term" value="F:pyruvate dehydrogenase (acetyl-transferring) activity"/>
    <property type="evidence" value="ECO:0007669"/>
    <property type="project" value="TreeGrafter"/>
</dbReference>